<dbReference type="EMBL" id="ATBP01000250">
    <property type="protein sequence ID" value="ETR71589.1"/>
    <property type="molecule type" value="Genomic_DNA"/>
</dbReference>
<comment type="caution">
    <text evidence="2">The sequence shown here is derived from an EMBL/GenBank/DDBJ whole genome shotgun (WGS) entry which is preliminary data.</text>
</comment>
<dbReference type="AlphaFoldDB" id="A0A1V1P9J6"/>
<keyword evidence="1" id="KW-0472">Membrane</keyword>
<keyword evidence="1" id="KW-0812">Transmembrane</keyword>
<dbReference type="Proteomes" id="UP000189670">
    <property type="component" value="Unassembled WGS sequence"/>
</dbReference>
<proteinExistence type="predicted"/>
<accession>A0A1V1P9J6</accession>
<evidence type="ECO:0000313" key="2">
    <source>
        <dbReference type="EMBL" id="ETR71589.1"/>
    </source>
</evidence>
<keyword evidence="1" id="KW-1133">Transmembrane helix</keyword>
<feature type="transmembrane region" description="Helical" evidence="1">
    <location>
        <begin position="35"/>
        <end position="53"/>
    </location>
</feature>
<reference evidence="3" key="1">
    <citation type="submission" date="2012-11" db="EMBL/GenBank/DDBJ databases">
        <authorList>
            <person name="Lucero-Rivera Y.E."/>
            <person name="Tovar-Ramirez D."/>
        </authorList>
    </citation>
    <scope>NUCLEOTIDE SEQUENCE [LARGE SCALE GENOMIC DNA]</scope>
    <source>
        <strain evidence="3">Araruama</strain>
    </source>
</reference>
<evidence type="ECO:0000256" key="1">
    <source>
        <dbReference type="SAM" id="Phobius"/>
    </source>
</evidence>
<sequence length="173" mass="21011">MKSIELPEMKLNNLCSHYKDSYDIHRETIKRRDKLFYSLLAIIAIFTLQVTSTEEVNTILSKYILKQGINLSINFHFISTLIWLILLGFSIRYFQIVIEIQRQYSYLHKLEEELNKYYKNTVVFTREGKSYFQNYPLFSNWLWLLYTAFFPMLILISIYYQTFPDRLQDHLKF</sequence>
<evidence type="ECO:0000313" key="3">
    <source>
        <dbReference type="Proteomes" id="UP000189670"/>
    </source>
</evidence>
<organism evidence="2 3">
    <name type="scientific">Candidatus Magnetoglobus multicellularis str. Araruama</name>
    <dbReference type="NCBI Taxonomy" id="890399"/>
    <lineage>
        <taxon>Bacteria</taxon>
        <taxon>Pseudomonadati</taxon>
        <taxon>Thermodesulfobacteriota</taxon>
        <taxon>Desulfobacteria</taxon>
        <taxon>Desulfobacterales</taxon>
        <taxon>Desulfobacteraceae</taxon>
        <taxon>Candidatus Magnetoglobus</taxon>
    </lineage>
</organism>
<feature type="transmembrane region" description="Helical" evidence="1">
    <location>
        <begin position="141"/>
        <end position="160"/>
    </location>
</feature>
<feature type="transmembrane region" description="Helical" evidence="1">
    <location>
        <begin position="73"/>
        <end position="94"/>
    </location>
</feature>
<name>A0A1V1P9J6_9BACT</name>
<protein>
    <submittedName>
        <fullName evidence="2">Uncharacterized protein</fullName>
    </submittedName>
</protein>
<gene>
    <name evidence="2" type="ORF">OMM_02377</name>
</gene>